<evidence type="ECO:0000313" key="3">
    <source>
        <dbReference type="EMBL" id="SVC03464.1"/>
    </source>
</evidence>
<dbReference type="AlphaFoldDB" id="A0A382IUG7"/>
<protein>
    <recommendedName>
        <fullName evidence="2">Serine aminopeptidase S33 domain-containing protein</fullName>
    </recommendedName>
</protein>
<dbReference type="InterPro" id="IPR022742">
    <property type="entry name" value="Hydrolase_4"/>
</dbReference>
<dbReference type="InterPro" id="IPR050960">
    <property type="entry name" value="AB_hydrolase_4_sf"/>
</dbReference>
<dbReference type="Gene3D" id="3.40.50.1820">
    <property type="entry name" value="alpha/beta hydrolase"/>
    <property type="match status" value="1"/>
</dbReference>
<sequence>LDFKITNKVEKVFIPVENLLSDKSKKDYLLGFLEFPENNKIRGLVVVTHGLGGSTKRFGLKRISKKLLNNGFVICKLNLRGAGSGRYLTNSNYSARCSKDIFSVVDFLKNKFKREINDFNLNNSYFPIFGIGLSLGGTIFLNACLDYDNEKNLFDGLACISSPLDLLSCSECIDKPRNLFYQKWLIRRLKKQVLDSELINKDIYSQKIIKDKLKKIKTIREFDAQLTAPSWGYKSVDDYYLKASPLI</sequence>
<feature type="domain" description="Serine aminopeptidase S33" evidence="2">
    <location>
        <begin position="40"/>
        <end position="167"/>
    </location>
</feature>
<accession>A0A382IUG7</accession>
<evidence type="ECO:0000259" key="2">
    <source>
        <dbReference type="Pfam" id="PF12146"/>
    </source>
</evidence>
<feature type="non-terminal residue" evidence="3">
    <location>
        <position position="247"/>
    </location>
</feature>
<dbReference type="PANTHER" id="PTHR10794">
    <property type="entry name" value="ABHYDROLASE DOMAIN-CONTAINING PROTEIN"/>
    <property type="match status" value="1"/>
</dbReference>
<dbReference type="InterPro" id="IPR029058">
    <property type="entry name" value="AB_hydrolase_fold"/>
</dbReference>
<evidence type="ECO:0000256" key="1">
    <source>
        <dbReference type="ARBA" id="ARBA00010884"/>
    </source>
</evidence>
<dbReference type="SUPFAM" id="SSF53474">
    <property type="entry name" value="alpha/beta-Hydrolases"/>
    <property type="match status" value="1"/>
</dbReference>
<organism evidence="3">
    <name type="scientific">marine metagenome</name>
    <dbReference type="NCBI Taxonomy" id="408172"/>
    <lineage>
        <taxon>unclassified sequences</taxon>
        <taxon>metagenomes</taxon>
        <taxon>ecological metagenomes</taxon>
    </lineage>
</organism>
<gene>
    <name evidence="3" type="ORF">METZ01_LOCUS256318</name>
</gene>
<dbReference type="EMBL" id="UINC01069805">
    <property type="protein sequence ID" value="SVC03464.1"/>
    <property type="molecule type" value="Genomic_DNA"/>
</dbReference>
<name>A0A382IUG7_9ZZZZ</name>
<proteinExistence type="inferred from homology"/>
<dbReference type="Pfam" id="PF12146">
    <property type="entry name" value="Hydrolase_4"/>
    <property type="match status" value="1"/>
</dbReference>
<dbReference type="InterPro" id="IPR012020">
    <property type="entry name" value="ABHD4"/>
</dbReference>
<dbReference type="PANTHER" id="PTHR10794:SF63">
    <property type="entry name" value="ALPHA_BETA HYDROLASE 1, ISOFORM A"/>
    <property type="match status" value="1"/>
</dbReference>
<dbReference type="GO" id="GO:0034338">
    <property type="term" value="F:short-chain carboxylesterase activity"/>
    <property type="evidence" value="ECO:0007669"/>
    <property type="project" value="TreeGrafter"/>
</dbReference>
<dbReference type="GO" id="GO:0047372">
    <property type="term" value="F:monoacylglycerol lipase activity"/>
    <property type="evidence" value="ECO:0007669"/>
    <property type="project" value="TreeGrafter"/>
</dbReference>
<feature type="non-terminal residue" evidence="3">
    <location>
        <position position="1"/>
    </location>
</feature>
<dbReference type="PIRSF" id="PIRSF005211">
    <property type="entry name" value="Ab_hydro_YheT"/>
    <property type="match status" value="1"/>
</dbReference>
<comment type="similarity">
    <text evidence="1">Belongs to the AB hydrolase superfamily. AB hydrolase 4 family.</text>
</comment>
<reference evidence="3" key="1">
    <citation type="submission" date="2018-05" db="EMBL/GenBank/DDBJ databases">
        <authorList>
            <person name="Lanie J.A."/>
            <person name="Ng W.-L."/>
            <person name="Kazmierczak K.M."/>
            <person name="Andrzejewski T.M."/>
            <person name="Davidsen T.M."/>
            <person name="Wayne K.J."/>
            <person name="Tettelin H."/>
            <person name="Glass J.I."/>
            <person name="Rusch D."/>
            <person name="Podicherti R."/>
            <person name="Tsui H.-C.T."/>
            <person name="Winkler M.E."/>
        </authorList>
    </citation>
    <scope>NUCLEOTIDE SEQUENCE</scope>
</reference>